<accession>A0ACB7XNM8</accession>
<organism evidence="1 2">
    <name type="scientific">Vaccinium darrowii</name>
    <dbReference type="NCBI Taxonomy" id="229202"/>
    <lineage>
        <taxon>Eukaryota</taxon>
        <taxon>Viridiplantae</taxon>
        <taxon>Streptophyta</taxon>
        <taxon>Embryophyta</taxon>
        <taxon>Tracheophyta</taxon>
        <taxon>Spermatophyta</taxon>
        <taxon>Magnoliopsida</taxon>
        <taxon>eudicotyledons</taxon>
        <taxon>Gunneridae</taxon>
        <taxon>Pentapetalae</taxon>
        <taxon>asterids</taxon>
        <taxon>Ericales</taxon>
        <taxon>Ericaceae</taxon>
        <taxon>Vaccinioideae</taxon>
        <taxon>Vaccinieae</taxon>
        <taxon>Vaccinium</taxon>
    </lineage>
</organism>
<dbReference type="Proteomes" id="UP000828048">
    <property type="component" value="Chromosome 1"/>
</dbReference>
<reference evidence="1 2" key="1">
    <citation type="journal article" date="2021" name="Hortic Res">
        <title>High-quality reference genome and annotation aids understanding of berry development for evergreen blueberry (Vaccinium darrowii).</title>
        <authorList>
            <person name="Yu J."/>
            <person name="Hulse-Kemp A.M."/>
            <person name="Babiker E."/>
            <person name="Staton M."/>
        </authorList>
    </citation>
    <scope>NUCLEOTIDE SEQUENCE [LARGE SCALE GENOMIC DNA]</scope>
    <source>
        <strain evidence="2">cv. NJ 8807/NJ 8810</strain>
        <tissue evidence="1">Young leaf</tissue>
    </source>
</reference>
<sequence>MVEVVKFFALFKILASTNLPSPAESPNVLKAIADNSFGGTFSDVQNEDNLSIAFSQCLGGLLGVVVQDLKLTVTKKESTIEKVTAENYPQSRDDTAGSVTISFGNLYIKELHKVILDLDLPGVSSWVLADVLEINYTYSAGGVKPFEANPLLACLANITCIWTSVEPEREEVMVQVNLVRTAQMKKIARVMGRRMTNSDVVEPCMVASGPGMISSQQGRDVDVWENCTWGGLSPKLERFKVKTLDLRGVVVKGKEEDSLRN</sequence>
<proteinExistence type="predicted"/>
<gene>
    <name evidence="1" type="ORF">Vadar_006557</name>
</gene>
<dbReference type="EMBL" id="CM037151">
    <property type="protein sequence ID" value="KAH7842541.1"/>
    <property type="molecule type" value="Genomic_DNA"/>
</dbReference>
<keyword evidence="2" id="KW-1185">Reference proteome</keyword>
<evidence type="ECO:0000313" key="2">
    <source>
        <dbReference type="Proteomes" id="UP000828048"/>
    </source>
</evidence>
<name>A0ACB7XNM8_9ERIC</name>
<comment type="caution">
    <text evidence="1">The sequence shown here is derived from an EMBL/GenBank/DDBJ whole genome shotgun (WGS) entry which is preliminary data.</text>
</comment>
<evidence type="ECO:0000313" key="1">
    <source>
        <dbReference type="EMBL" id="KAH7842541.1"/>
    </source>
</evidence>
<protein>
    <submittedName>
        <fullName evidence="1">Uncharacterized protein</fullName>
    </submittedName>
</protein>